<comment type="caution">
    <text evidence="2">The sequence shown here is derived from an EMBL/GenBank/DDBJ whole genome shotgun (WGS) entry which is preliminary data.</text>
</comment>
<keyword evidence="3" id="KW-1185">Reference proteome</keyword>
<dbReference type="OrthoDB" id="4203030at2759"/>
<evidence type="ECO:0000313" key="3">
    <source>
        <dbReference type="Proteomes" id="UP000233524"/>
    </source>
</evidence>
<dbReference type="EMBL" id="NLAX01000010">
    <property type="protein sequence ID" value="PKS09559.1"/>
    <property type="molecule type" value="Genomic_DNA"/>
</dbReference>
<dbReference type="InParanoid" id="A0A2N3NAV3"/>
<accession>A0A2N3NAV3</accession>
<organism evidence="2 3">
    <name type="scientific">Lomentospora prolificans</name>
    <dbReference type="NCBI Taxonomy" id="41688"/>
    <lineage>
        <taxon>Eukaryota</taxon>
        <taxon>Fungi</taxon>
        <taxon>Dikarya</taxon>
        <taxon>Ascomycota</taxon>
        <taxon>Pezizomycotina</taxon>
        <taxon>Sordariomycetes</taxon>
        <taxon>Hypocreomycetidae</taxon>
        <taxon>Microascales</taxon>
        <taxon>Microascaceae</taxon>
        <taxon>Lomentospora</taxon>
    </lineage>
</organism>
<reference evidence="2 3" key="1">
    <citation type="journal article" date="2017" name="G3 (Bethesda)">
        <title>First Draft Genome Sequence of the Pathogenic Fungus Lomentospora prolificans (Formerly Scedosporium prolificans).</title>
        <authorList>
            <person name="Luo R."/>
            <person name="Zimin A."/>
            <person name="Workman R."/>
            <person name="Fan Y."/>
            <person name="Pertea G."/>
            <person name="Grossman N."/>
            <person name="Wear M.P."/>
            <person name="Jia B."/>
            <person name="Miller H."/>
            <person name="Casadevall A."/>
            <person name="Timp W."/>
            <person name="Zhang S.X."/>
            <person name="Salzberg S.L."/>
        </authorList>
    </citation>
    <scope>NUCLEOTIDE SEQUENCE [LARGE SCALE GENOMIC DNA]</scope>
    <source>
        <strain evidence="2 3">JHH-5317</strain>
    </source>
</reference>
<evidence type="ECO:0000313" key="2">
    <source>
        <dbReference type="EMBL" id="PKS09559.1"/>
    </source>
</evidence>
<feature type="region of interest" description="Disordered" evidence="1">
    <location>
        <begin position="158"/>
        <end position="199"/>
    </location>
</feature>
<feature type="compositionally biased region" description="Polar residues" evidence="1">
    <location>
        <begin position="70"/>
        <end position="84"/>
    </location>
</feature>
<dbReference type="AlphaFoldDB" id="A0A2N3NAV3"/>
<protein>
    <submittedName>
        <fullName evidence="2">Uncharacterized protein</fullName>
    </submittedName>
</protein>
<sequence>MTALAGPRHPGPGVESLTAEDFETASIRSAAPSYVSEAPSYHSTIPINETCPPYAVAVAADSPHNLASPGHSSNRTTSASTPNAQPRRGLPPVPSTPLPMPGLSAFAIPTWSTFSANPTTRHYHSVAQRRVAAASSRIGSSAHRQLLLDRVAEEVSHETVRPSSSSMNRSLSGSGFSASESFQRSSDGRPLEDPTLVGEEAARRARAERLAREREAALVGESRRWDLYLSQMNNWQERERSWSRFRREMDSNERKGFMRRISGRLF</sequence>
<dbReference type="Proteomes" id="UP000233524">
    <property type="component" value="Unassembled WGS sequence"/>
</dbReference>
<gene>
    <name evidence="2" type="ORF">jhhlp_004176</name>
</gene>
<feature type="compositionally biased region" description="Pro residues" evidence="1">
    <location>
        <begin position="89"/>
        <end position="98"/>
    </location>
</feature>
<feature type="compositionally biased region" description="Low complexity" evidence="1">
    <location>
        <begin position="163"/>
        <end position="182"/>
    </location>
</feature>
<dbReference type="VEuPathDB" id="FungiDB:jhhlp_004176"/>
<feature type="region of interest" description="Disordered" evidence="1">
    <location>
        <begin position="1"/>
        <end position="21"/>
    </location>
</feature>
<feature type="region of interest" description="Disordered" evidence="1">
    <location>
        <begin position="63"/>
        <end position="98"/>
    </location>
</feature>
<proteinExistence type="predicted"/>
<evidence type="ECO:0000256" key="1">
    <source>
        <dbReference type="SAM" id="MobiDB-lite"/>
    </source>
</evidence>
<name>A0A2N3NAV3_9PEZI</name>